<comment type="subcellular location">
    <subcellularLocation>
        <location evidence="1">Cell membrane</location>
    </subcellularLocation>
</comment>
<dbReference type="InterPro" id="IPR009722">
    <property type="entry name" value="YjiK/CarP"/>
</dbReference>
<dbReference type="Proteomes" id="UP000501128">
    <property type="component" value="Chromosome"/>
</dbReference>
<dbReference type="EMBL" id="CP051677">
    <property type="protein sequence ID" value="QJD80199.1"/>
    <property type="molecule type" value="Genomic_DNA"/>
</dbReference>
<comment type="similarity">
    <text evidence="2">Belongs to the YjiK family.</text>
</comment>
<organism evidence="5 6">
    <name type="scientific">Spirosoma rhododendri</name>
    <dbReference type="NCBI Taxonomy" id="2728024"/>
    <lineage>
        <taxon>Bacteria</taxon>
        <taxon>Pseudomonadati</taxon>
        <taxon>Bacteroidota</taxon>
        <taxon>Cytophagia</taxon>
        <taxon>Cytophagales</taxon>
        <taxon>Cytophagaceae</taxon>
        <taxon>Spirosoma</taxon>
    </lineage>
</organism>
<evidence type="ECO:0000313" key="5">
    <source>
        <dbReference type="EMBL" id="QJD80199.1"/>
    </source>
</evidence>
<proteinExistence type="inferred from homology"/>
<sequence length="276" mass="29992">MRVLALALLLMGCGSSSTTKQSSEAESKAPAYPFAYRLNQPASVVNLPKKLDEISGLSYYKPNQLLCIQDEAAAVYVYDIQAGKVIEDIDFGGYGDFEGVEYVKGEVYALESNGMLSRFKPGDLKGGHVKTGVPAKTEVEGLGYDPKSNQLLIAVKKGSTGASDKAIYTYDLTRKTVYKALNISDVQLEEAGIDPDSYKPSGIAVHPITGDWYVLTSAGHRLVVMNRQGKILYSEKLDEKLLRQPEGICFAPSGDLFIASEGKGKKAVILTFPYQK</sequence>
<evidence type="ECO:0000256" key="1">
    <source>
        <dbReference type="ARBA" id="ARBA00004236"/>
    </source>
</evidence>
<protein>
    <submittedName>
        <fullName evidence="5">Uncharacterized protein</fullName>
    </submittedName>
</protein>
<dbReference type="AlphaFoldDB" id="A0A7L5DP18"/>
<dbReference type="SUPFAM" id="SSF101898">
    <property type="entry name" value="NHL repeat"/>
    <property type="match status" value="1"/>
</dbReference>
<dbReference type="GO" id="GO:0005886">
    <property type="term" value="C:plasma membrane"/>
    <property type="evidence" value="ECO:0007669"/>
    <property type="project" value="UniProtKB-SubCell"/>
</dbReference>
<accession>A0A7L5DP18</accession>
<evidence type="ECO:0000313" key="6">
    <source>
        <dbReference type="Proteomes" id="UP000501128"/>
    </source>
</evidence>
<name>A0A7L5DP18_9BACT</name>
<dbReference type="RefSeq" id="WP_169552158.1">
    <property type="nucleotide sequence ID" value="NZ_CP051677.1"/>
</dbReference>
<gene>
    <name evidence="5" type="ORF">HH216_18595</name>
</gene>
<reference evidence="5 6" key="1">
    <citation type="submission" date="2020-04" db="EMBL/GenBank/DDBJ databases">
        <title>Genome sequencing of novel species.</title>
        <authorList>
            <person name="Heo J."/>
            <person name="Kim S.-J."/>
            <person name="Kim J.-S."/>
            <person name="Hong S.-B."/>
            <person name="Kwon S.-W."/>
        </authorList>
    </citation>
    <scope>NUCLEOTIDE SEQUENCE [LARGE SCALE GENOMIC DNA]</scope>
    <source>
        <strain evidence="5 6">CJU-R4</strain>
    </source>
</reference>
<evidence type="ECO:0000256" key="3">
    <source>
        <dbReference type="ARBA" id="ARBA00022475"/>
    </source>
</evidence>
<keyword evidence="4" id="KW-0472">Membrane</keyword>
<keyword evidence="6" id="KW-1185">Reference proteome</keyword>
<dbReference type="Gene3D" id="2.120.10.30">
    <property type="entry name" value="TolB, C-terminal domain"/>
    <property type="match status" value="1"/>
</dbReference>
<dbReference type="InterPro" id="IPR011042">
    <property type="entry name" value="6-blade_b-propeller_TolB-like"/>
</dbReference>
<keyword evidence="3" id="KW-1003">Cell membrane</keyword>
<evidence type="ECO:0000256" key="2">
    <source>
        <dbReference type="ARBA" id="ARBA00009852"/>
    </source>
</evidence>
<evidence type="ECO:0000256" key="4">
    <source>
        <dbReference type="ARBA" id="ARBA00023136"/>
    </source>
</evidence>
<dbReference type="Pfam" id="PF06977">
    <property type="entry name" value="SdiA-regulated"/>
    <property type="match status" value="1"/>
</dbReference>
<dbReference type="KEGG" id="srho:HH216_18595"/>